<protein>
    <recommendedName>
        <fullName evidence="3">PIN domain-containing protein</fullName>
    </recommendedName>
</protein>
<reference evidence="2" key="2">
    <citation type="journal article" date="2017" name="Genome Announc.">
        <title>Draft genome sequence of Paludibacter jiangxiensis NM7(T), a propionate-producing fermentative bacterium.</title>
        <authorList>
            <person name="Qiu Y.-L."/>
            <person name="Tourlousse D.M."/>
            <person name="Matsuura N."/>
            <person name="Ohashi A."/>
            <person name="Sekiguchi Y."/>
        </authorList>
    </citation>
    <scope>NUCLEOTIDE SEQUENCE [LARGE SCALE GENOMIC DNA]</scope>
    <source>
        <strain evidence="2">NM7</strain>
    </source>
</reference>
<evidence type="ECO:0000313" key="2">
    <source>
        <dbReference type="Proteomes" id="UP000076586"/>
    </source>
</evidence>
<proteinExistence type="predicted"/>
<comment type="caution">
    <text evidence="1">The sequence shown here is derived from an EMBL/GenBank/DDBJ whole genome shotgun (WGS) entry which is preliminary data.</text>
</comment>
<dbReference type="Proteomes" id="UP000076586">
    <property type="component" value="Unassembled WGS sequence"/>
</dbReference>
<accession>A0A170YQ67</accession>
<sequence>MKVYVLDSNFFIQAHRAYYPLDIAVGFWLKVKQLAHEGKIISIDKVKNELYDKNDELELWCKENLPENFFQETDDIMPAYSRLILWTNTQRSHFLPKAIDEFLDADEADAFLVAYALTDNQNRVIVTQEVSEPTRKNKIKIPQPANVFHIRYVNAMTMFRELGESF</sequence>
<dbReference type="STRING" id="681398.PJIAN_1561"/>
<dbReference type="RefSeq" id="WP_068701795.1">
    <property type="nucleotide sequence ID" value="NZ_BDCR01000001.1"/>
</dbReference>
<dbReference type="Pfam" id="PF14367">
    <property type="entry name" value="DUF4411"/>
    <property type="match status" value="1"/>
</dbReference>
<dbReference type="InterPro" id="IPR016541">
    <property type="entry name" value="UCP008505"/>
</dbReference>
<evidence type="ECO:0000313" key="1">
    <source>
        <dbReference type="EMBL" id="GAT61972.1"/>
    </source>
</evidence>
<evidence type="ECO:0008006" key="3">
    <source>
        <dbReference type="Google" id="ProtNLM"/>
    </source>
</evidence>
<keyword evidence="2" id="KW-1185">Reference proteome</keyword>
<name>A0A170YQ67_9BACT</name>
<dbReference type="EMBL" id="BDCR01000001">
    <property type="protein sequence ID" value="GAT61972.1"/>
    <property type="molecule type" value="Genomic_DNA"/>
</dbReference>
<reference evidence="2" key="1">
    <citation type="submission" date="2016-04" db="EMBL/GenBank/DDBJ databases">
        <title>Draft genome sequence of Paludibacter jiangxiensis strain NM7.</title>
        <authorList>
            <person name="Qiu Y."/>
            <person name="Matsuura N."/>
            <person name="Ohashi A."/>
            <person name="Tourlousse M.D."/>
            <person name="Sekiguchi Y."/>
        </authorList>
    </citation>
    <scope>NUCLEOTIDE SEQUENCE [LARGE SCALE GENOMIC DNA]</scope>
    <source>
        <strain evidence="2">NM7</strain>
    </source>
</reference>
<gene>
    <name evidence="1" type="ORF">PJIAN_1561</name>
</gene>
<dbReference type="AlphaFoldDB" id="A0A170YQ67"/>
<dbReference type="OrthoDB" id="3231195at2"/>
<organism evidence="1 2">
    <name type="scientific">Paludibacter jiangxiensis</name>
    <dbReference type="NCBI Taxonomy" id="681398"/>
    <lineage>
        <taxon>Bacteria</taxon>
        <taxon>Pseudomonadati</taxon>
        <taxon>Bacteroidota</taxon>
        <taxon>Bacteroidia</taxon>
        <taxon>Bacteroidales</taxon>
        <taxon>Paludibacteraceae</taxon>
        <taxon>Paludibacter</taxon>
    </lineage>
</organism>